<name>A0AAP0JQB2_9MAGN</name>
<feature type="compositionally biased region" description="Basic and acidic residues" evidence="1">
    <location>
        <begin position="16"/>
        <end position="27"/>
    </location>
</feature>
<feature type="region of interest" description="Disordered" evidence="1">
    <location>
        <begin position="1"/>
        <end position="68"/>
    </location>
</feature>
<dbReference type="EMBL" id="JBBNAE010000003">
    <property type="protein sequence ID" value="KAK9137840.1"/>
    <property type="molecule type" value="Genomic_DNA"/>
</dbReference>
<evidence type="ECO:0000313" key="2">
    <source>
        <dbReference type="EMBL" id="KAK9137840.1"/>
    </source>
</evidence>
<protein>
    <submittedName>
        <fullName evidence="2">Uncharacterized protein</fullName>
    </submittedName>
</protein>
<gene>
    <name evidence="2" type="ORF">Sjap_008434</name>
</gene>
<dbReference type="AlphaFoldDB" id="A0AAP0JQB2"/>
<proteinExistence type="predicted"/>
<organism evidence="2 3">
    <name type="scientific">Stephania japonica</name>
    <dbReference type="NCBI Taxonomy" id="461633"/>
    <lineage>
        <taxon>Eukaryota</taxon>
        <taxon>Viridiplantae</taxon>
        <taxon>Streptophyta</taxon>
        <taxon>Embryophyta</taxon>
        <taxon>Tracheophyta</taxon>
        <taxon>Spermatophyta</taxon>
        <taxon>Magnoliopsida</taxon>
        <taxon>Ranunculales</taxon>
        <taxon>Menispermaceae</taxon>
        <taxon>Menispermoideae</taxon>
        <taxon>Cissampelideae</taxon>
        <taxon>Stephania</taxon>
    </lineage>
</organism>
<comment type="caution">
    <text evidence="2">The sequence shown here is derived from an EMBL/GenBank/DDBJ whole genome shotgun (WGS) entry which is preliminary data.</text>
</comment>
<dbReference type="Proteomes" id="UP001417504">
    <property type="component" value="Unassembled WGS sequence"/>
</dbReference>
<reference evidence="2 3" key="1">
    <citation type="submission" date="2024-01" db="EMBL/GenBank/DDBJ databases">
        <title>Genome assemblies of Stephania.</title>
        <authorList>
            <person name="Yang L."/>
        </authorList>
    </citation>
    <scope>NUCLEOTIDE SEQUENCE [LARGE SCALE GENOMIC DNA]</scope>
    <source>
        <strain evidence="2">QJT</strain>
        <tissue evidence="2">Leaf</tissue>
    </source>
</reference>
<sequence>MAASSVPGPVTGESRGGGEMRDSEGDHSCSLTRDQPICGAFDEEEDEEDEDGEEESLHHDIYGLDALT</sequence>
<evidence type="ECO:0000313" key="3">
    <source>
        <dbReference type="Proteomes" id="UP001417504"/>
    </source>
</evidence>
<evidence type="ECO:0000256" key="1">
    <source>
        <dbReference type="SAM" id="MobiDB-lite"/>
    </source>
</evidence>
<keyword evidence="3" id="KW-1185">Reference proteome</keyword>
<accession>A0AAP0JQB2</accession>
<feature type="compositionally biased region" description="Acidic residues" evidence="1">
    <location>
        <begin position="41"/>
        <end position="54"/>
    </location>
</feature>